<protein>
    <submittedName>
        <fullName evidence="1">Uncharacterized protein</fullName>
    </submittedName>
</protein>
<organism evidence="1 2">
    <name type="scientific">Meloidogyne enterolobii</name>
    <name type="common">Root-knot nematode worm</name>
    <name type="synonym">Meloidogyne mayaguensis</name>
    <dbReference type="NCBI Taxonomy" id="390850"/>
    <lineage>
        <taxon>Eukaryota</taxon>
        <taxon>Metazoa</taxon>
        <taxon>Ecdysozoa</taxon>
        <taxon>Nematoda</taxon>
        <taxon>Chromadorea</taxon>
        <taxon>Rhabditida</taxon>
        <taxon>Tylenchina</taxon>
        <taxon>Tylenchomorpha</taxon>
        <taxon>Tylenchoidea</taxon>
        <taxon>Meloidogynidae</taxon>
        <taxon>Meloidogyninae</taxon>
        <taxon>Meloidogyne</taxon>
    </lineage>
</organism>
<keyword evidence="2" id="KW-1185">Reference proteome</keyword>
<dbReference type="Proteomes" id="UP001497535">
    <property type="component" value="Unassembled WGS sequence"/>
</dbReference>
<evidence type="ECO:0000313" key="2">
    <source>
        <dbReference type="Proteomes" id="UP001497535"/>
    </source>
</evidence>
<sequence length="76" mass="9055">MMVEFHTSNEFFHSMNTIITLYGVRGFRIVSGRGNFEKIFPEWGRWKWLGCNSILIKENSENQSKRFHRTSSEIQL</sequence>
<accession>A0ACB0ZP02</accession>
<evidence type="ECO:0000313" key="1">
    <source>
        <dbReference type="EMBL" id="CAK5080835.1"/>
    </source>
</evidence>
<dbReference type="EMBL" id="CAVMJV010000042">
    <property type="protein sequence ID" value="CAK5080835.1"/>
    <property type="molecule type" value="Genomic_DNA"/>
</dbReference>
<comment type="caution">
    <text evidence="1">The sequence shown here is derived from an EMBL/GenBank/DDBJ whole genome shotgun (WGS) entry which is preliminary data.</text>
</comment>
<gene>
    <name evidence="1" type="ORF">MENTE1834_LOCUS28031</name>
</gene>
<name>A0ACB0ZP02_MELEN</name>
<proteinExistence type="predicted"/>
<reference evidence="1" key="1">
    <citation type="submission" date="2023-11" db="EMBL/GenBank/DDBJ databases">
        <authorList>
            <person name="Poullet M."/>
        </authorList>
    </citation>
    <scope>NUCLEOTIDE SEQUENCE</scope>
    <source>
        <strain evidence="1">E1834</strain>
    </source>
</reference>